<keyword evidence="2" id="KW-1185">Reference proteome</keyword>
<dbReference type="EMBL" id="JANPWB010000011">
    <property type="protein sequence ID" value="KAJ1126370.1"/>
    <property type="molecule type" value="Genomic_DNA"/>
</dbReference>
<protein>
    <submittedName>
        <fullName evidence="1">Uncharacterized protein</fullName>
    </submittedName>
</protein>
<organism evidence="1 2">
    <name type="scientific">Pleurodeles waltl</name>
    <name type="common">Iberian ribbed newt</name>
    <dbReference type="NCBI Taxonomy" id="8319"/>
    <lineage>
        <taxon>Eukaryota</taxon>
        <taxon>Metazoa</taxon>
        <taxon>Chordata</taxon>
        <taxon>Craniata</taxon>
        <taxon>Vertebrata</taxon>
        <taxon>Euteleostomi</taxon>
        <taxon>Amphibia</taxon>
        <taxon>Batrachia</taxon>
        <taxon>Caudata</taxon>
        <taxon>Salamandroidea</taxon>
        <taxon>Salamandridae</taxon>
        <taxon>Pleurodelinae</taxon>
        <taxon>Pleurodeles</taxon>
    </lineage>
</organism>
<evidence type="ECO:0000313" key="1">
    <source>
        <dbReference type="EMBL" id="KAJ1126370.1"/>
    </source>
</evidence>
<gene>
    <name evidence="1" type="ORF">NDU88_004778</name>
</gene>
<comment type="caution">
    <text evidence="1">The sequence shown here is derived from an EMBL/GenBank/DDBJ whole genome shotgun (WGS) entry which is preliminary data.</text>
</comment>
<name>A0AAV7PH02_PLEWA</name>
<accession>A0AAV7PH02</accession>
<reference evidence="1" key="1">
    <citation type="journal article" date="2022" name="bioRxiv">
        <title>Sequencing and chromosome-scale assembly of the giantPleurodeles waltlgenome.</title>
        <authorList>
            <person name="Brown T."/>
            <person name="Elewa A."/>
            <person name="Iarovenko S."/>
            <person name="Subramanian E."/>
            <person name="Araus A.J."/>
            <person name="Petzold A."/>
            <person name="Susuki M."/>
            <person name="Suzuki K.-i.T."/>
            <person name="Hayashi T."/>
            <person name="Toyoda A."/>
            <person name="Oliveira C."/>
            <person name="Osipova E."/>
            <person name="Leigh N.D."/>
            <person name="Simon A."/>
            <person name="Yun M.H."/>
        </authorList>
    </citation>
    <scope>NUCLEOTIDE SEQUENCE</scope>
    <source>
        <strain evidence="1">20211129_DDA</strain>
        <tissue evidence="1">Liver</tissue>
    </source>
</reference>
<dbReference type="Proteomes" id="UP001066276">
    <property type="component" value="Chromosome 7"/>
</dbReference>
<dbReference type="AlphaFoldDB" id="A0AAV7PH02"/>
<evidence type="ECO:0000313" key="2">
    <source>
        <dbReference type="Proteomes" id="UP001066276"/>
    </source>
</evidence>
<proteinExistence type="predicted"/>
<sequence>MCRLTRGAEKGAVGSSVTVLWKKRTEDGAYAAGARGGGFTGRTAEETIGSARGRRKCGERSLCRNKEGCATGEVNIKGKSGGCGGVAGEHSKVFLIDRSQRKKDLGVKLDKKGKAEPPVIVRPRITPSLRSYFKILLLVALDNPSRLMEEGREEGTEPLPNTAMKKVGAEARGVGTVVVDKGEITKDQCPALGVNLESQDEQSGETPLVTVQKNNNAPGQRQSLMMEEAANRELYTALGYLGRYEPKDIRFFCLPNAIEKGSLSNGEGDLVLGLSLVLQL</sequence>